<keyword evidence="2 5" id="KW-0238">DNA-binding</keyword>
<dbReference type="PANTHER" id="PTHR48111:SF67">
    <property type="entry name" value="TRANSCRIPTIONAL REGULATORY PROTEIN TCTD"/>
    <property type="match status" value="1"/>
</dbReference>
<feature type="modified residue" description="4-aspartylphosphate" evidence="4">
    <location>
        <position position="51"/>
    </location>
</feature>
<evidence type="ECO:0000256" key="4">
    <source>
        <dbReference type="PROSITE-ProRule" id="PRU00169"/>
    </source>
</evidence>
<feature type="DNA-binding region" description="OmpR/PhoB-type" evidence="5">
    <location>
        <begin position="124"/>
        <end position="218"/>
    </location>
</feature>
<dbReference type="PROSITE" id="PS51755">
    <property type="entry name" value="OMPR_PHOB"/>
    <property type="match status" value="1"/>
</dbReference>
<evidence type="ECO:0000313" key="8">
    <source>
        <dbReference type="EMBL" id="MFD1711945.1"/>
    </source>
</evidence>
<organism evidence="8 9">
    <name type="scientific">Ottowia flava</name>
    <dbReference type="NCBI Taxonomy" id="2675430"/>
    <lineage>
        <taxon>Bacteria</taxon>
        <taxon>Pseudomonadati</taxon>
        <taxon>Pseudomonadota</taxon>
        <taxon>Betaproteobacteria</taxon>
        <taxon>Burkholderiales</taxon>
        <taxon>Comamonadaceae</taxon>
        <taxon>Ottowia</taxon>
    </lineage>
</organism>
<dbReference type="EMBL" id="JBHUEJ010000036">
    <property type="protein sequence ID" value="MFD1711945.1"/>
    <property type="molecule type" value="Genomic_DNA"/>
</dbReference>
<dbReference type="Pfam" id="PF00486">
    <property type="entry name" value="Trans_reg_C"/>
    <property type="match status" value="1"/>
</dbReference>
<protein>
    <submittedName>
        <fullName evidence="8">Response regulator</fullName>
    </submittedName>
</protein>
<accession>A0ABW4KV67</accession>
<reference evidence="9" key="1">
    <citation type="journal article" date="2019" name="Int. J. Syst. Evol. Microbiol.">
        <title>The Global Catalogue of Microorganisms (GCM) 10K type strain sequencing project: providing services to taxonomists for standard genome sequencing and annotation.</title>
        <authorList>
            <consortium name="The Broad Institute Genomics Platform"/>
            <consortium name="The Broad Institute Genome Sequencing Center for Infectious Disease"/>
            <person name="Wu L."/>
            <person name="Ma J."/>
        </authorList>
    </citation>
    <scope>NUCLEOTIDE SEQUENCE [LARGE SCALE GENOMIC DNA]</scope>
    <source>
        <strain evidence="9">LMG 29247</strain>
    </source>
</reference>
<dbReference type="InterPro" id="IPR036388">
    <property type="entry name" value="WH-like_DNA-bd_sf"/>
</dbReference>
<keyword evidence="9" id="KW-1185">Reference proteome</keyword>
<dbReference type="CDD" id="cd00383">
    <property type="entry name" value="trans_reg_C"/>
    <property type="match status" value="1"/>
</dbReference>
<dbReference type="RefSeq" id="WP_147912453.1">
    <property type="nucleotide sequence ID" value="NZ_JBHUEJ010000036.1"/>
</dbReference>
<name>A0ABW4KV67_9BURK</name>
<dbReference type="SMART" id="SM00448">
    <property type="entry name" value="REC"/>
    <property type="match status" value="1"/>
</dbReference>
<dbReference type="Gene3D" id="3.40.50.2300">
    <property type="match status" value="1"/>
</dbReference>
<dbReference type="PANTHER" id="PTHR48111">
    <property type="entry name" value="REGULATOR OF RPOS"/>
    <property type="match status" value="1"/>
</dbReference>
<dbReference type="SUPFAM" id="SSF46894">
    <property type="entry name" value="C-terminal effector domain of the bipartite response regulators"/>
    <property type="match status" value="1"/>
</dbReference>
<dbReference type="InterPro" id="IPR039420">
    <property type="entry name" value="WalR-like"/>
</dbReference>
<feature type="domain" description="OmpR/PhoB-type" evidence="7">
    <location>
        <begin position="124"/>
        <end position="218"/>
    </location>
</feature>
<keyword evidence="3" id="KW-0804">Transcription</keyword>
<sequence length="228" mass="25273">MKILLLEDDVMIGSAVQAALMREGFAVDWAQRLGDALAMPTEHGYVLAVLDLGLPDGDGLSLVRRLRARQDEMPLLLMTARDALADRVAGLDQGADDYLIKPFEVDELLARVRALVRRRQGGSKQRAGAGDVQLDLATRELLLRGERVALTAREYALLHALLDRPGAVLSRSELEERIYAWGEEVSSNAVDTLIYTLRKKLPDELILNVRGLGWRIAPAWLRTVADAR</sequence>
<evidence type="ECO:0000256" key="1">
    <source>
        <dbReference type="ARBA" id="ARBA00023015"/>
    </source>
</evidence>
<dbReference type="InterPro" id="IPR016032">
    <property type="entry name" value="Sig_transdc_resp-reg_C-effctor"/>
</dbReference>
<dbReference type="SUPFAM" id="SSF52172">
    <property type="entry name" value="CheY-like"/>
    <property type="match status" value="1"/>
</dbReference>
<proteinExistence type="predicted"/>
<evidence type="ECO:0000259" key="6">
    <source>
        <dbReference type="PROSITE" id="PS50110"/>
    </source>
</evidence>
<dbReference type="PROSITE" id="PS50110">
    <property type="entry name" value="RESPONSE_REGULATORY"/>
    <property type="match status" value="1"/>
</dbReference>
<dbReference type="Proteomes" id="UP001597304">
    <property type="component" value="Unassembled WGS sequence"/>
</dbReference>
<keyword evidence="4" id="KW-0597">Phosphoprotein</keyword>
<evidence type="ECO:0000256" key="2">
    <source>
        <dbReference type="ARBA" id="ARBA00023125"/>
    </source>
</evidence>
<dbReference type="InterPro" id="IPR001867">
    <property type="entry name" value="OmpR/PhoB-type_DNA-bd"/>
</dbReference>
<comment type="caution">
    <text evidence="8">The sequence shown here is derived from an EMBL/GenBank/DDBJ whole genome shotgun (WGS) entry which is preliminary data.</text>
</comment>
<evidence type="ECO:0000259" key="7">
    <source>
        <dbReference type="PROSITE" id="PS51755"/>
    </source>
</evidence>
<evidence type="ECO:0000256" key="3">
    <source>
        <dbReference type="ARBA" id="ARBA00023163"/>
    </source>
</evidence>
<gene>
    <name evidence="8" type="ORF">ACFSF0_15145</name>
</gene>
<dbReference type="Gene3D" id="6.10.250.690">
    <property type="match status" value="1"/>
</dbReference>
<feature type="domain" description="Response regulatory" evidence="6">
    <location>
        <begin position="2"/>
        <end position="116"/>
    </location>
</feature>
<evidence type="ECO:0000256" key="5">
    <source>
        <dbReference type="PROSITE-ProRule" id="PRU01091"/>
    </source>
</evidence>
<evidence type="ECO:0000313" key="9">
    <source>
        <dbReference type="Proteomes" id="UP001597304"/>
    </source>
</evidence>
<dbReference type="Pfam" id="PF00072">
    <property type="entry name" value="Response_reg"/>
    <property type="match status" value="1"/>
</dbReference>
<dbReference type="InterPro" id="IPR011006">
    <property type="entry name" value="CheY-like_superfamily"/>
</dbReference>
<keyword evidence="1" id="KW-0805">Transcription regulation</keyword>
<dbReference type="SMART" id="SM00862">
    <property type="entry name" value="Trans_reg_C"/>
    <property type="match status" value="1"/>
</dbReference>
<dbReference type="InterPro" id="IPR001789">
    <property type="entry name" value="Sig_transdc_resp-reg_receiver"/>
</dbReference>
<dbReference type="Gene3D" id="1.10.10.10">
    <property type="entry name" value="Winged helix-like DNA-binding domain superfamily/Winged helix DNA-binding domain"/>
    <property type="match status" value="1"/>
</dbReference>